<keyword evidence="3 6" id="KW-0812">Transmembrane</keyword>
<evidence type="ECO:0000256" key="6">
    <source>
        <dbReference type="RuleBase" id="RU361264"/>
    </source>
</evidence>
<dbReference type="PANTHER" id="PTHR21236:SF1">
    <property type="entry name" value="PROTEIN YIPF6"/>
    <property type="match status" value="1"/>
</dbReference>
<protein>
    <recommendedName>
        <fullName evidence="6">Protein YIPF</fullName>
    </recommendedName>
</protein>
<gene>
    <name evidence="8" type="ORF">PITG_00974</name>
</gene>
<dbReference type="RefSeq" id="XP_002909507.1">
    <property type="nucleotide sequence ID" value="XM_002909461.1"/>
</dbReference>
<evidence type="ECO:0000256" key="5">
    <source>
        <dbReference type="ARBA" id="ARBA00023136"/>
    </source>
</evidence>
<dbReference type="FunCoup" id="D0MS52">
    <property type="interactions" value="146"/>
</dbReference>
<comment type="caution">
    <text evidence="6">Lacks conserved residue(s) required for the propagation of feature annotation.</text>
</comment>
<feature type="domain" description="Yip1" evidence="7">
    <location>
        <begin position="78"/>
        <end position="231"/>
    </location>
</feature>
<feature type="transmembrane region" description="Helical" evidence="6">
    <location>
        <begin position="123"/>
        <end position="146"/>
    </location>
</feature>
<keyword evidence="5 6" id="KW-0472">Membrane</keyword>
<dbReference type="EMBL" id="DS028118">
    <property type="protein sequence ID" value="EEY58321.1"/>
    <property type="molecule type" value="Genomic_DNA"/>
</dbReference>
<feature type="transmembrane region" description="Helical" evidence="6">
    <location>
        <begin position="183"/>
        <end position="204"/>
    </location>
</feature>
<evidence type="ECO:0000259" key="7">
    <source>
        <dbReference type="Pfam" id="PF04893"/>
    </source>
</evidence>
<dbReference type="VEuPathDB" id="FungiDB:PITG_00974"/>
<evidence type="ECO:0000313" key="9">
    <source>
        <dbReference type="Proteomes" id="UP000006643"/>
    </source>
</evidence>
<dbReference type="KEGG" id="pif:PITG_00974"/>
<dbReference type="PANTHER" id="PTHR21236">
    <property type="entry name" value="GOLGI MEMBRANE PROTEIN YIP1"/>
    <property type="match status" value="1"/>
</dbReference>
<dbReference type="InterPro" id="IPR045231">
    <property type="entry name" value="Yip1/4-like"/>
</dbReference>
<reference evidence="9" key="1">
    <citation type="journal article" date="2009" name="Nature">
        <title>Genome sequence and analysis of the Irish potato famine pathogen Phytophthora infestans.</title>
        <authorList>
            <consortium name="The Broad Institute Genome Sequencing Platform"/>
            <person name="Haas B.J."/>
            <person name="Kamoun S."/>
            <person name="Zody M.C."/>
            <person name="Jiang R.H."/>
            <person name="Handsaker R.E."/>
            <person name="Cano L.M."/>
            <person name="Grabherr M."/>
            <person name="Kodira C.D."/>
            <person name="Raffaele S."/>
            <person name="Torto-Alalibo T."/>
            <person name="Bozkurt T.O."/>
            <person name="Ah-Fong A.M."/>
            <person name="Alvarado L."/>
            <person name="Anderson V.L."/>
            <person name="Armstrong M.R."/>
            <person name="Avrova A."/>
            <person name="Baxter L."/>
            <person name="Beynon J."/>
            <person name="Boevink P.C."/>
            <person name="Bollmann S.R."/>
            <person name="Bos J.I."/>
            <person name="Bulone V."/>
            <person name="Cai G."/>
            <person name="Cakir C."/>
            <person name="Carrington J.C."/>
            <person name="Chawner M."/>
            <person name="Conti L."/>
            <person name="Costanzo S."/>
            <person name="Ewan R."/>
            <person name="Fahlgren N."/>
            <person name="Fischbach M.A."/>
            <person name="Fugelstad J."/>
            <person name="Gilroy E.M."/>
            <person name="Gnerre S."/>
            <person name="Green P.J."/>
            <person name="Grenville-Briggs L.J."/>
            <person name="Griffith J."/>
            <person name="Grunwald N.J."/>
            <person name="Horn K."/>
            <person name="Horner N.R."/>
            <person name="Hu C.H."/>
            <person name="Huitema E."/>
            <person name="Jeong D.H."/>
            <person name="Jones A.M."/>
            <person name="Jones J.D."/>
            <person name="Jones R.W."/>
            <person name="Karlsson E.K."/>
            <person name="Kunjeti S.G."/>
            <person name="Lamour K."/>
            <person name="Liu Z."/>
            <person name="Ma L."/>
            <person name="Maclean D."/>
            <person name="Chibucos M.C."/>
            <person name="McDonald H."/>
            <person name="McWalters J."/>
            <person name="Meijer H.J."/>
            <person name="Morgan W."/>
            <person name="Morris P.F."/>
            <person name="Munro C.A."/>
            <person name="O'Neill K."/>
            <person name="Ospina-Giraldo M."/>
            <person name="Pinzon A."/>
            <person name="Pritchard L."/>
            <person name="Ramsahoye B."/>
            <person name="Ren Q."/>
            <person name="Restrepo S."/>
            <person name="Roy S."/>
            <person name="Sadanandom A."/>
            <person name="Savidor A."/>
            <person name="Schornack S."/>
            <person name="Schwartz D.C."/>
            <person name="Schumann U.D."/>
            <person name="Schwessinger B."/>
            <person name="Seyer L."/>
            <person name="Sharpe T."/>
            <person name="Silvar C."/>
            <person name="Song J."/>
            <person name="Studholme D.J."/>
            <person name="Sykes S."/>
            <person name="Thines M."/>
            <person name="van de Vondervoort P.J."/>
            <person name="Phuntumart V."/>
            <person name="Wawra S."/>
            <person name="Weide R."/>
            <person name="Win J."/>
            <person name="Young C."/>
            <person name="Zhou S."/>
            <person name="Fry W."/>
            <person name="Meyers B.C."/>
            <person name="van West P."/>
            <person name="Ristaino J."/>
            <person name="Govers F."/>
            <person name="Birch P.R."/>
            <person name="Whisson S.C."/>
            <person name="Judelson H.S."/>
            <person name="Nusbaum C."/>
        </authorList>
    </citation>
    <scope>NUCLEOTIDE SEQUENCE [LARGE SCALE GENOMIC DNA]</scope>
    <source>
        <strain evidence="9">T30-4</strain>
    </source>
</reference>
<dbReference type="GO" id="GO:0005802">
    <property type="term" value="C:trans-Golgi network"/>
    <property type="evidence" value="ECO:0007669"/>
    <property type="project" value="TreeGrafter"/>
</dbReference>
<sequence>MSVQKKASDAAGVELVSGSISLPSAEENTLDEPVSTTIVSCRFPFALVSFSQFPTRSAFPTRVEQLRDLRLVGGKLRVVLMPSNTSEETLHALRDWDLWGPLLLCLTLSIMLSVTAPAAQSAMVFTGVFVVIWVGAAIVTINAQLLGSSISFFQSVCVLGYCVFPLNIATLVCMLAKVVVSHILLRMVIVGVGFLWSTRASVVFMSTLVPPKRKALTVYPVLLFYLFISWMVLIQ</sequence>
<dbReference type="GO" id="GO:0000139">
    <property type="term" value="C:Golgi membrane"/>
    <property type="evidence" value="ECO:0007669"/>
    <property type="project" value="UniProtKB-SubCell"/>
</dbReference>
<evidence type="ECO:0000313" key="8">
    <source>
        <dbReference type="EMBL" id="EEY58321.1"/>
    </source>
</evidence>
<dbReference type="HOGENOM" id="CLU_059592_3_2_1"/>
<dbReference type="OMA" id="IKQTDIQ"/>
<keyword evidence="9" id="KW-1185">Reference proteome</keyword>
<accession>D0MS52</accession>
<dbReference type="GO" id="GO:0006888">
    <property type="term" value="P:endoplasmic reticulum to Golgi vesicle-mediated transport"/>
    <property type="evidence" value="ECO:0007669"/>
    <property type="project" value="InterPro"/>
</dbReference>
<dbReference type="Proteomes" id="UP000006643">
    <property type="component" value="Unassembled WGS sequence"/>
</dbReference>
<keyword evidence="4 6" id="KW-1133">Transmembrane helix</keyword>
<evidence type="ECO:0000256" key="3">
    <source>
        <dbReference type="ARBA" id="ARBA00022692"/>
    </source>
</evidence>
<name>D0MS52_PHYIT</name>
<evidence type="ECO:0000256" key="1">
    <source>
        <dbReference type="ARBA" id="ARBA00004141"/>
    </source>
</evidence>
<evidence type="ECO:0000256" key="4">
    <source>
        <dbReference type="ARBA" id="ARBA00022989"/>
    </source>
</evidence>
<comment type="similarity">
    <text evidence="2 6">Belongs to the YIP1 family.</text>
</comment>
<evidence type="ECO:0000256" key="2">
    <source>
        <dbReference type="ARBA" id="ARBA00010596"/>
    </source>
</evidence>
<dbReference type="STRING" id="403677.D0MS52"/>
<dbReference type="AlphaFoldDB" id="D0MS52"/>
<feature type="transmembrane region" description="Helical" evidence="6">
    <location>
        <begin position="216"/>
        <end position="234"/>
    </location>
</feature>
<organism evidence="8 9">
    <name type="scientific">Phytophthora infestans (strain T30-4)</name>
    <name type="common">Potato late blight agent</name>
    <dbReference type="NCBI Taxonomy" id="403677"/>
    <lineage>
        <taxon>Eukaryota</taxon>
        <taxon>Sar</taxon>
        <taxon>Stramenopiles</taxon>
        <taxon>Oomycota</taxon>
        <taxon>Peronosporomycetes</taxon>
        <taxon>Peronosporales</taxon>
        <taxon>Peronosporaceae</taxon>
        <taxon>Phytophthora</taxon>
    </lineage>
</organism>
<dbReference type="OrthoDB" id="411251at2759"/>
<feature type="transmembrane region" description="Helical" evidence="6">
    <location>
        <begin position="152"/>
        <end position="176"/>
    </location>
</feature>
<dbReference type="GeneID" id="9473059"/>
<dbReference type="Pfam" id="PF04893">
    <property type="entry name" value="Yip1"/>
    <property type="match status" value="1"/>
</dbReference>
<dbReference type="eggNOG" id="KOG2946">
    <property type="taxonomic scope" value="Eukaryota"/>
</dbReference>
<comment type="subcellular location">
    <subcellularLocation>
        <location evidence="6">Golgi apparatus membrane</location>
        <topology evidence="6">Multi-pass membrane protein</topology>
    </subcellularLocation>
    <subcellularLocation>
        <location evidence="1">Membrane</location>
        <topology evidence="1">Multi-pass membrane protein</topology>
    </subcellularLocation>
</comment>
<proteinExistence type="inferred from homology"/>
<dbReference type="InParanoid" id="D0MS52"/>
<dbReference type="InterPro" id="IPR006977">
    <property type="entry name" value="Yip1_dom"/>
</dbReference>